<dbReference type="KEGG" id="fpv:IA03_04330"/>
<evidence type="ECO:0000313" key="2">
    <source>
        <dbReference type="EMBL" id="QRE02888.1"/>
    </source>
</evidence>
<dbReference type="AlphaFoldDB" id="A0A075S5P8"/>
<dbReference type="InterPro" id="IPR013570">
    <property type="entry name" value="Tscrpt_reg_YsiA_C"/>
</dbReference>
<name>A0A075S5P8_FLAPS</name>
<dbReference type="Pfam" id="PF08359">
    <property type="entry name" value="TetR_C_4"/>
    <property type="match status" value="1"/>
</dbReference>
<dbReference type="Proteomes" id="UP000596329">
    <property type="component" value="Chromosome"/>
</dbReference>
<dbReference type="InterPro" id="IPR001647">
    <property type="entry name" value="HTH_TetR"/>
</dbReference>
<dbReference type="SUPFAM" id="SSF46689">
    <property type="entry name" value="Homeodomain-like"/>
    <property type="match status" value="1"/>
</dbReference>
<dbReference type="KEGG" id="fpw:IA04_04245"/>
<proteinExistence type="predicted"/>
<dbReference type="GO" id="GO:0003677">
    <property type="term" value="F:DNA binding"/>
    <property type="evidence" value="ECO:0007669"/>
    <property type="project" value="UniProtKB-UniRule"/>
</dbReference>
<dbReference type="SUPFAM" id="SSF48498">
    <property type="entry name" value="Tetracyclin repressor-like, C-terminal domain"/>
    <property type="match status" value="1"/>
</dbReference>
<protein>
    <submittedName>
        <fullName evidence="2">TetR/AcrR family transcriptional regulator</fullName>
    </submittedName>
</protein>
<dbReference type="OMA" id="PRETAMT"/>
<reference evidence="2 3" key="1">
    <citation type="submission" date="2020-07" db="EMBL/GenBank/DDBJ databases">
        <title>Genomic characterization of Flavobacterium psychrophilum strains.</title>
        <authorList>
            <person name="Castillo D."/>
            <person name="Jorgensen J."/>
            <person name="Middelboe M."/>
        </authorList>
    </citation>
    <scope>NUCLEOTIDE SEQUENCE [LARGE SCALE GENOMIC DNA]</scope>
    <source>
        <strain evidence="2 3">FPS-R7</strain>
    </source>
</reference>
<organism evidence="2 3">
    <name type="scientific">Flavobacterium psychrophilum</name>
    <dbReference type="NCBI Taxonomy" id="96345"/>
    <lineage>
        <taxon>Bacteria</taxon>
        <taxon>Pseudomonadati</taxon>
        <taxon>Bacteroidota</taxon>
        <taxon>Flavobacteriia</taxon>
        <taxon>Flavobacteriales</taxon>
        <taxon>Flavobacteriaceae</taxon>
        <taxon>Flavobacterium</taxon>
    </lineage>
</organism>
<dbReference type="PANTHER" id="PTHR43479:SF11">
    <property type="entry name" value="ACREF_ENVCD OPERON REPRESSOR-RELATED"/>
    <property type="match status" value="1"/>
</dbReference>
<dbReference type="PANTHER" id="PTHR43479">
    <property type="entry name" value="ACREF/ENVCD OPERON REPRESSOR-RELATED"/>
    <property type="match status" value="1"/>
</dbReference>
<dbReference type="KEGG" id="fpk:IA06_04280"/>
<dbReference type="GeneID" id="66552323"/>
<dbReference type="PROSITE" id="PS50977">
    <property type="entry name" value="HTH_TETR_2"/>
    <property type="match status" value="1"/>
</dbReference>
<gene>
    <name evidence="2" type="ORF">H0H26_08175</name>
</gene>
<dbReference type="InterPro" id="IPR050624">
    <property type="entry name" value="HTH-type_Tx_Regulator"/>
</dbReference>
<dbReference type="Gene3D" id="1.10.357.10">
    <property type="entry name" value="Tetracycline Repressor, domain 2"/>
    <property type="match status" value="1"/>
</dbReference>
<dbReference type="PRINTS" id="PR00455">
    <property type="entry name" value="HTHTETR"/>
</dbReference>
<dbReference type="Pfam" id="PF00440">
    <property type="entry name" value="TetR_N"/>
    <property type="match status" value="1"/>
</dbReference>
<evidence type="ECO:0000256" key="1">
    <source>
        <dbReference type="ARBA" id="ARBA00023125"/>
    </source>
</evidence>
<accession>A0A075S5P8</accession>
<evidence type="ECO:0000313" key="3">
    <source>
        <dbReference type="Proteomes" id="UP000596329"/>
    </source>
</evidence>
<dbReference type="InterPro" id="IPR009057">
    <property type="entry name" value="Homeodomain-like_sf"/>
</dbReference>
<dbReference type="RefSeq" id="WP_011963075.1">
    <property type="nucleotide sequence ID" value="NZ_BCNG01000017.1"/>
</dbReference>
<dbReference type="EMBL" id="CP059075">
    <property type="protein sequence ID" value="QRE02888.1"/>
    <property type="molecule type" value="Genomic_DNA"/>
</dbReference>
<dbReference type="KEGG" id="fpc:FPSM_01325"/>
<dbReference type="InterPro" id="IPR036271">
    <property type="entry name" value="Tet_transcr_reg_TetR-rel_C_sf"/>
</dbReference>
<keyword evidence="1" id="KW-0238">DNA-binding</keyword>
<dbReference type="KEGG" id="fpq:IB65_04240"/>
<sequence>MQISEKQQAIIEASGKILTSFGTSGFTIKKLASAMQFSESAIYRHFKSKEEIIITMLTFLAENIDQRLSQNYISNQNSQTKFVQLFQNQFIFFKANPHFLVALFSDGLWEESTKINEAILNLMRIKIKHLKPIIIEGQNKGLFKNTISADDITHIAMGTFRLQMYKWRIANFKFDIETQGNKTIQSLLTIIK</sequence>